<keyword evidence="2 5" id="KW-0812">Transmembrane</keyword>
<dbReference type="InterPro" id="IPR019109">
    <property type="entry name" value="MamF_MmsF"/>
</dbReference>
<evidence type="ECO:0000256" key="1">
    <source>
        <dbReference type="ARBA" id="ARBA00004141"/>
    </source>
</evidence>
<keyword evidence="7" id="KW-1185">Reference proteome</keyword>
<comment type="caution">
    <text evidence="6">The sequence shown here is derived from an EMBL/GenBank/DDBJ whole genome shotgun (WGS) entry which is preliminary data.</text>
</comment>
<protein>
    <submittedName>
        <fullName evidence="6">DUF4870 domain-containing protein</fullName>
    </submittedName>
</protein>
<feature type="transmembrane region" description="Helical" evidence="5">
    <location>
        <begin position="97"/>
        <end position="116"/>
    </location>
</feature>
<evidence type="ECO:0000313" key="6">
    <source>
        <dbReference type="EMBL" id="TQR97830.1"/>
    </source>
</evidence>
<dbReference type="Proteomes" id="UP000319219">
    <property type="component" value="Unassembled WGS sequence"/>
</dbReference>
<organism evidence="6 7">
    <name type="scientific">Paenibacillus ottowii</name>
    <dbReference type="NCBI Taxonomy" id="2315729"/>
    <lineage>
        <taxon>Bacteria</taxon>
        <taxon>Bacillati</taxon>
        <taxon>Bacillota</taxon>
        <taxon>Bacilli</taxon>
        <taxon>Bacillales</taxon>
        <taxon>Paenibacillaceae</taxon>
        <taxon>Paenibacillus</taxon>
    </lineage>
</organism>
<feature type="transmembrane region" description="Helical" evidence="5">
    <location>
        <begin position="12"/>
        <end position="29"/>
    </location>
</feature>
<feature type="transmembrane region" description="Helical" evidence="5">
    <location>
        <begin position="61"/>
        <end position="85"/>
    </location>
</feature>
<reference evidence="6 7" key="1">
    <citation type="submission" date="2019-07" db="EMBL/GenBank/DDBJ databases">
        <title>Paenibacillus ottowii sp. nov. isolated from a fermentation system processing bovine manure.</title>
        <authorList>
            <person name="Velazquez L.F."/>
            <person name="Rajbanshi S."/>
            <person name="Guan S."/>
            <person name="Hinchee M."/>
            <person name="Welsh A."/>
        </authorList>
    </citation>
    <scope>NUCLEOTIDE SEQUENCE [LARGE SCALE GENOMIC DNA]</scope>
    <source>
        <strain evidence="6 7">MS2379</strain>
    </source>
</reference>
<evidence type="ECO:0000313" key="7">
    <source>
        <dbReference type="Proteomes" id="UP000319219"/>
    </source>
</evidence>
<dbReference type="EMBL" id="VIJZ01000006">
    <property type="protein sequence ID" value="TQR97830.1"/>
    <property type="molecule type" value="Genomic_DNA"/>
</dbReference>
<evidence type="ECO:0000256" key="3">
    <source>
        <dbReference type="ARBA" id="ARBA00022989"/>
    </source>
</evidence>
<gene>
    <name evidence="6" type="ORF">FKV70_15200</name>
</gene>
<keyword evidence="4 5" id="KW-0472">Membrane</keyword>
<keyword evidence="3 5" id="KW-1133">Transmembrane helix</keyword>
<evidence type="ECO:0000256" key="5">
    <source>
        <dbReference type="SAM" id="Phobius"/>
    </source>
</evidence>
<evidence type="ECO:0000256" key="2">
    <source>
        <dbReference type="ARBA" id="ARBA00022692"/>
    </source>
</evidence>
<accession>A0ABY3B287</accession>
<sequence length="154" mass="17434">MTINKTLCIQCINYYITFWATVKSIFYYIRKQAAKRNHLDVNGVLCTKSLVKMEGLIVRGLLSSLCYFSIFFAPFLVPLIVWIAVRDDYVQGHAKKAILSHIFPIIAAIPVVYFIITANHAGSVIGFVLLFVVVYLGVFVYNIYKGIMTLREAA</sequence>
<comment type="subcellular location">
    <subcellularLocation>
        <location evidence="1">Membrane</location>
        <topology evidence="1">Multi-pass membrane protein</topology>
    </subcellularLocation>
</comment>
<feature type="transmembrane region" description="Helical" evidence="5">
    <location>
        <begin position="122"/>
        <end position="144"/>
    </location>
</feature>
<name>A0ABY3B287_9BACL</name>
<evidence type="ECO:0000256" key="4">
    <source>
        <dbReference type="ARBA" id="ARBA00023136"/>
    </source>
</evidence>
<dbReference type="Pfam" id="PF09685">
    <property type="entry name" value="MamF_MmsF"/>
    <property type="match status" value="1"/>
</dbReference>
<proteinExistence type="predicted"/>